<organism evidence="3 4">
    <name type="scientific">Parambassis ranga</name>
    <name type="common">Indian glassy fish</name>
    <dbReference type="NCBI Taxonomy" id="210632"/>
    <lineage>
        <taxon>Eukaryota</taxon>
        <taxon>Metazoa</taxon>
        <taxon>Chordata</taxon>
        <taxon>Craniata</taxon>
        <taxon>Vertebrata</taxon>
        <taxon>Euteleostomi</taxon>
        <taxon>Actinopterygii</taxon>
        <taxon>Neopterygii</taxon>
        <taxon>Teleostei</taxon>
        <taxon>Neoteleostei</taxon>
        <taxon>Acanthomorphata</taxon>
        <taxon>Ovalentaria</taxon>
        <taxon>Ambassidae</taxon>
        <taxon>Parambassis</taxon>
    </lineage>
</organism>
<feature type="compositionally biased region" description="Low complexity" evidence="1">
    <location>
        <begin position="196"/>
        <end position="206"/>
    </location>
</feature>
<feature type="region of interest" description="Disordered" evidence="1">
    <location>
        <begin position="133"/>
        <end position="265"/>
    </location>
</feature>
<evidence type="ECO:0000313" key="4">
    <source>
        <dbReference type="RefSeq" id="XP_028279877.1"/>
    </source>
</evidence>
<accession>A0A6P7JSQ2</accession>
<dbReference type="Proteomes" id="UP000515145">
    <property type="component" value="Chromosome 15"/>
</dbReference>
<dbReference type="InParanoid" id="A0A6P7JSQ2"/>
<feature type="compositionally biased region" description="Polar residues" evidence="1">
    <location>
        <begin position="77"/>
        <end position="94"/>
    </location>
</feature>
<feature type="compositionally biased region" description="Basic and acidic residues" evidence="1">
    <location>
        <begin position="176"/>
        <end position="187"/>
    </location>
</feature>
<dbReference type="InterPro" id="IPR027958">
    <property type="entry name" value="DUF4657"/>
</dbReference>
<dbReference type="OrthoDB" id="9943553at2759"/>
<keyword evidence="3" id="KW-1185">Reference proteome</keyword>
<dbReference type="Pfam" id="PF15552">
    <property type="entry name" value="DUF4657"/>
    <property type="match status" value="1"/>
</dbReference>
<gene>
    <name evidence="4" type="primary">LOC114447684</name>
</gene>
<feature type="compositionally biased region" description="Polar residues" evidence="1">
    <location>
        <begin position="163"/>
        <end position="173"/>
    </location>
</feature>
<dbReference type="RefSeq" id="XP_028279877.1">
    <property type="nucleotide sequence ID" value="XM_028424076.1"/>
</dbReference>
<dbReference type="AlphaFoldDB" id="A0A6P7JSQ2"/>
<feature type="domain" description="DUF4657" evidence="2">
    <location>
        <begin position="282"/>
        <end position="332"/>
    </location>
</feature>
<feature type="compositionally biased region" description="Polar residues" evidence="1">
    <location>
        <begin position="140"/>
        <end position="155"/>
    </location>
</feature>
<reference evidence="4" key="1">
    <citation type="submission" date="2025-08" db="UniProtKB">
        <authorList>
            <consortium name="RefSeq"/>
        </authorList>
    </citation>
    <scope>IDENTIFICATION</scope>
</reference>
<evidence type="ECO:0000256" key="1">
    <source>
        <dbReference type="SAM" id="MobiDB-lite"/>
    </source>
</evidence>
<sequence length="508" mass="56434">MNFEAEDCCSSMSVKRKKAGLVISWQKSFAILAPWRKGKAGRDAVLDTEVVLTKMKFFSNIPEKLLVADDSLSTISTPSVSDQAVSPTNASKVNSDPDDKSRQPWLETGSDYLSAIFSESDLPRLYKFESEDSGVELPSGANSPSTPTGSEQSFVVHSRESSCDSCNLNSDPNTLPDEHSSEIKQEVDSATVDNGSLPSEDLSSSSVTVELHIGEDTDQCRASETSPERDTEKSEQHEETTAVTERTSSEDTRQQPLTGACDDFETKPLRRSATIDSLKEYMDECCSLSEAQQASSNPLGSGLGYLEHICQLIEKIGQLQELNLQLQRQICCLQKDSRKTKTKEDFFQQHCSCGAASLAFQDVQKRHSRSEYTSPIGSPSDLSTIPEVVRNPLMSTRRSMSSDGLWRRSLYRRSYTEGEVRSLRDSTEGLSVPQRRLSDNYTWGRVKDLVRKTKVRNQSGLGLTSTSLKMSCPQLYRPDLGPVEPAGRNRNSMIFLGHQSKLDFPWLQ</sequence>
<proteinExistence type="predicted"/>
<evidence type="ECO:0000259" key="2">
    <source>
        <dbReference type="Pfam" id="PF15552"/>
    </source>
</evidence>
<evidence type="ECO:0000313" key="3">
    <source>
        <dbReference type="Proteomes" id="UP000515145"/>
    </source>
</evidence>
<name>A0A6P7JSQ2_9TELE</name>
<feature type="region of interest" description="Disordered" evidence="1">
    <location>
        <begin position="77"/>
        <end position="105"/>
    </location>
</feature>
<protein>
    <submittedName>
        <fullName evidence="4">Uncharacterized protein LOC114447684 isoform X1</fullName>
    </submittedName>
</protein>
<dbReference type="GeneID" id="114447684"/>
<feature type="compositionally biased region" description="Basic and acidic residues" evidence="1">
    <location>
        <begin position="212"/>
        <end position="240"/>
    </location>
</feature>